<sequence length="391" mass="45184">MNIRTFDISNPLRHRRDISAYLHFCRRVYAQNPHHRDLITPMLKELLTGRAVICRSSWLKPLMVLNDNNHIVAVCLLAVVDRLPHLMQITYFEALPQQTAAVNLLIQAAREAAVIKKATAVSVGLNLHVNYGLGLLSSHFDTSQTFGSAYNSPEYPAYFAPHAGHEIKLVSYLTHMPDFDFSAGRRLMERMLPSFHVRPARFHRLKEEIALYTHLNNAAFGEHPFYYPRRQNEDLELFQSFRHFLRPENLLFLHDGNTPVGFMLWYPDFNQLIPPGEGPGLKAVIKNRLLGRRIDRFKIVELGIIPAYQKTGAVLTLFDSCYRLTKDRYQWCEAGWILSDNRASTGFGRRWAHEPYKEYRVFLLPVQEKAPPGERMTLEDDLLFSAFPPRP</sequence>
<dbReference type="InterPro" id="IPR016181">
    <property type="entry name" value="Acyl_CoA_acyltransferase"/>
</dbReference>
<dbReference type="Proteomes" id="UP001158066">
    <property type="component" value="Unassembled WGS sequence"/>
</dbReference>
<dbReference type="PANTHER" id="PTHR41368:SF1">
    <property type="entry name" value="PROTEIN YGHO"/>
    <property type="match status" value="1"/>
</dbReference>
<organism evidence="1 2">
    <name type="scientific">Anoxynatronum buryatiense</name>
    <dbReference type="NCBI Taxonomy" id="489973"/>
    <lineage>
        <taxon>Bacteria</taxon>
        <taxon>Bacillati</taxon>
        <taxon>Bacillota</taxon>
        <taxon>Clostridia</taxon>
        <taxon>Eubacteriales</taxon>
        <taxon>Clostridiaceae</taxon>
        <taxon>Anoxynatronum</taxon>
    </lineage>
</organism>
<dbReference type="RefSeq" id="WP_283410306.1">
    <property type="nucleotide sequence ID" value="NZ_FXUF01000014.1"/>
</dbReference>
<name>A0AA45WXZ7_9CLOT</name>
<comment type="caution">
    <text evidence="1">The sequence shown here is derived from an EMBL/GenBank/DDBJ whole genome shotgun (WGS) entry which is preliminary data.</text>
</comment>
<dbReference type="SUPFAM" id="SSF55729">
    <property type="entry name" value="Acyl-CoA N-acyltransferases (Nat)"/>
    <property type="match status" value="1"/>
</dbReference>
<evidence type="ECO:0008006" key="3">
    <source>
        <dbReference type="Google" id="ProtNLM"/>
    </source>
</evidence>
<dbReference type="InterPro" id="IPR039968">
    <property type="entry name" value="BcerS-like"/>
</dbReference>
<evidence type="ECO:0000313" key="2">
    <source>
        <dbReference type="Proteomes" id="UP001158066"/>
    </source>
</evidence>
<dbReference type="AlphaFoldDB" id="A0AA45WXZ7"/>
<protein>
    <recommendedName>
        <fullName evidence="3">N-acetyltransferase domain-containing protein</fullName>
    </recommendedName>
</protein>
<dbReference type="Gene3D" id="3.40.630.30">
    <property type="match status" value="1"/>
</dbReference>
<reference evidence="1" key="1">
    <citation type="submission" date="2017-05" db="EMBL/GenBank/DDBJ databases">
        <authorList>
            <person name="Varghese N."/>
            <person name="Submissions S."/>
        </authorList>
    </citation>
    <scope>NUCLEOTIDE SEQUENCE</scope>
    <source>
        <strain evidence="1">Su22</strain>
    </source>
</reference>
<accession>A0AA45WXZ7</accession>
<dbReference type="EMBL" id="FXUF01000014">
    <property type="protein sequence ID" value="SMP66698.1"/>
    <property type="molecule type" value="Genomic_DNA"/>
</dbReference>
<gene>
    <name evidence="1" type="ORF">SAMN06296020_11471</name>
</gene>
<evidence type="ECO:0000313" key="1">
    <source>
        <dbReference type="EMBL" id="SMP66698.1"/>
    </source>
</evidence>
<keyword evidence="2" id="KW-1185">Reference proteome</keyword>
<proteinExistence type="predicted"/>
<dbReference type="PANTHER" id="PTHR41368">
    <property type="entry name" value="PROTEIN YGHO"/>
    <property type="match status" value="1"/>
</dbReference>